<feature type="transmembrane region" description="Helical" evidence="7">
    <location>
        <begin position="80"/>
        <end position="99"/>
    </location>
</feature>
<proteinExistence type="inferred from homology"/>
<keyword evidence="2 7" id="KW-0813">Transport</keyword>
<evidence type="ECO:0000256" key="2">
    <source>
        <dbReference type="ARBA" id="ARBA00022448"/>
    </source>
</evidence>
<keyword evidence="10" id="KW-1185">Reference proteome</keyword>
<dbReference type="GO" id="GO:0055085">
    <property type="term" value="P:transmembrane transport"/>
    <property type="evidence" value="ECO:0007669"/>
    <property type="project" value="InterPro"/>
</dbReference>
<feature type="transmembrane region" description="Helical" evidence="7">
    <location>
        <begin position="111"/>
        <end position="129"/>
    </location>
</feature>
<dbReference type="CDD" id="cd06261">
    <property type="entry name" value="TM_PBP2"/>
    <property type="match status" value="1"/>
</dbReference>
<sequence>MTEKTAVQAQQKKSLDFDYRGWVIPLILFLLWYITTDQKWVDPALLPRPHNVWQVFVESWQSKELIENILYSLARNTTGFIAGGLIGAALGLLLGLNSWADRFFSPTLNAIKHVAVFAWIPLMIMWFGNGELSKVIFIALVVFYPVFFNTYDGVKNISEKTKEVAKIFQLSKFSTFFKVILPSAAPSIFAGLNIALVFSWVATIGAEYFFVAAPGVVNPILDGQSLFKMEVVLYGMAIIAVVGLLFSKLAQFFEGYNLRWRQGLHK</sequence>
<dbReference type="InterPro" id="IPR000515">
    <property type="entry name" value="MetI-like"/>
</dbReference>
<name>A0A6G8S0E2_9GAMM</name>
<keyword evidence="5 7" id="KW-1133">Transmembrane helix</keyword>
<reference evidence="9 10" key="1">
    <citation type="submission" date="2020-03" db="EMBL/GenBank/DDBJ databases">
        <authorList>
            <person name="Zhu W."/>
        </authorList>
    </citation>
    <scope>NUCLEOTIDE SEQUENCE [LARGE SCALE GENOMIC DNA]</scope>
    <source>
        <strain evidence="9 10">185</strain>
    </source>
</reference>
<evidence type="ECO:0000313" key="10">
    <source>
        <dbReference type="Proteomes" id="UP000501939"/>
    </source>
</evidence>
<evidence type="ECO:0000256" key="1">
    <source>
        <dbReference type="ARBA" id="ARBA00004651"/>
    </source>
</evidence>
<dbReference type="Pfam" id="PF00528">
    <property type="entry name" value="BPD_transp_1"/>
    <property type="match status" value="1"/>
</dbReference>
<keyword evidence="6 7" id="KW-0472">Membrane</keyword>
<accession>A0A6G8S0E2</accession>
<protein>
    <submittedName>
        <fullName evidence="9">ABC transporter permease</fullName>
    </submittedName>
</protein>
<gene>
    <name evidence="9" type="ORF">G8D99_00540</name>
</gene>
<evidence type="ECO:0000256" key="4">
    <source>
        <dbReference type="ARBA" id="ARBA00022692"/>
    </source>
</evidence>
<dbReference type="AlphaFoldDB" id="A0A6G8S0E2"/>
<evidence type="ECO:0000256" key="6">
    <source>
        <dbReference type="ARBA" id="ARBA00023136"/>
    </source>
</evidence>
<dbReference type="PROSITE" id="PS50928">
    <property type="entry name" value="ABC_TM1"/>
    <property type="match status" value="1"/>
</dbReference>
<dbReference type="InterPro" id="IPR035906">
    <property type="entry name" value="MetI-like_sf"/>
</dbReference>
<keyword evidence="3" id="KW-1003">Cell membrane</keyword>
<dbReference type="PANTHER" id="PTHR30151:SF38">
    <property type="entry name" value="ALIPHATIC SULFONATES TRANSPORT PERMEASE PROTEIN SSUC-RELATED"/>
    <property type="match status" value="1"/>
</dbReference>
<evidence type="ECO:0000259" key="8">
    <source>
        <dbReference type="PROSITE" id="PS50928"/>
    </source>
</evidence>
<feature type="transmembrane region" description="Helical" evidence="7">
    <location>
        <begin position="231"/>
        <end position="253"/>
    </location>
</feature>
<dbReference type="SUPFAM" id="SSF161098">
    <property type="entry name" value="MetI-like"/>
    <property type="match status" value="1"/>
</dbReference>
<dbReference type="EMBL" id="CP049916">
    <property type="protein sequence ID" value="QIO07659.1"/>
    <property type="molecule type" value="Genomic_DNA"/>
</dbReference>
<dbReference type="GO" id="GO:0005886">
    <property type="term" value="C:plasma membrane"/>
    <property type="evidence" value="ECO:0007669"/>
    <property type="project" value="UniProtKB-SubCell"/>
</dbReference>
<evidence type="ECO:0000256" key="7">
    <source>
        <dbReference type="RuleBase" id="RU363032"/>
    </source>
</evidence>
<evidence type="ECO:0000256" key="5">
    <source>
        <dbReference type="ARBA" id="ARBA00022989"/>
    </source>
</evidence>
<organism evidence="9 10">
    <name type="scientific">Acinetobacter lanii</name>
    <dbReference type="NCBI Taxonomy" id="2715163"/>
    <lineage>
        <taxon>Bacteria</taxon>
        <taxon>Pseudomonadati</taxon>
        <taxon>Pseudomonadota</taxon>
        <taxon>Gammaproteobacteria</taxon>
        <taxon>Moraxellales</taxon>
        <taxon>Moraxellaceae</taxon>
        <taxon>Acinetobacter</taxon>
    </lineage>
</organism>
<comment type="subcellular location">
    <subcellularLocation>
        <location evidence="1 7">Cell membrane</location>
        <topology evidence="1 7">Multi-pass membrane protein</topology>
    </subcellularLocation>
</comment>
<dbReference type="Gene3D" id="1.10.3720.10">
    <property type="entry name" value="MetI-like"/>
    <property type="match status" value="1"/>
</dbReference>
<feature type="transmembrane region" description="Helical" evidence="7">
    <location>
        <begin position="135"/>
        <end position="154"/>
    </location>
</feature>
<evidence type="ECO:0000256" key="3">
    <source>
        <dbReference type="ARBA" id="ARBA00022475"/>
    </source>
</evidence>
<dbReference type="PANTHER" id="PTHR30151">
    <property type="entry name" value="ALKANE SULFONATE ABC TRANSPORTER-RELATED, MEMBRANE SUBUNIT"/>
    <property type="match status" value="1"/>
</dbReference>
<keyword evidence="4 7" id="KW-0812">Transmembrane</keyword>
<dbReference type="KEGG" id="alj:G8D99_00540"/>
<feature type="transmembrane region" description="Helical" evidence="7">
    <location>
        <begin position="17"/>
        <end position="35"/>
    </location>
</feature>
<dbReference type="Proteomes" id="UP000501939">
    <property type="component" value="Chromosome"/>
</dbReference>
<comment type="similarity">
    <text evidence="7">Belongs to the binding-protein-dependent transport system permease family.</text>
</comment>
<feature type="domain" description="ABC transmembrane type-1" evidence="8">
    <location>
        <begin position="69"/>
        <end position="250"/>
    </location>
</feature>
<feature type="transmembrane region" description="Helical" evidence="7">
    <location>
        <begin position="175"/>
        <end position="201"/>
    </location>
</feature>
<dbReference type="RefSeq" id="WP_166321626.1">
    <property type="nucleotide sequence ID" value="NZ_CP049916.1"/>
</dbReference>
<evidence type="ECO:0000313" key="9">
    <source>
        <dbReference type="EMBL" id="QIO07659.1"/>
    </source>
</evidence>